<evidence type="ECO:0000256" key="9">
    <source>
        <dbReference type="RuleBase" id="RU004413"/>
    </source>
</evidence>
<evidence type="ECO:0000256" key="6">
    <source>
        <dbReference type="ARBA" id="ARBA00023274"/>
    </source>
</evidence>
<organism evidence="11 12">
    <name type="scientific">Steroidobacter denitrificans</name>
    <dbReference type="NCBI Taxonomy" id="465721"/>
    <lineage>
        <taxon>Bacteria</taxon>
        <taxon>Pseudomonadati</taxon>
        <taxon>Pseudomonadota</taxon>
        <taxon>Gammaproteobacteria</taxon>
        <taxon>Steroidobacterales</taxon>
        <taxon>Steroidobacteraceae</taxon>
        <taxon>Steroidobacter</taxon>
    </lineage>
</organism>
<dbReference type="PRINTS" id="PR00060">
    <property type="entry name" value="RIBOSOMALL16"/>
</dbReference>
<dbReference type="OrthoDB" id="9802589at2"/>
<keyword evidence="6 8" id="KW-0687">Ribonucleoprotein</keyword>
<keyword evidence="5 8" id="KW-0689">Ribosomal protein</keyword>
<name>A0A127FAE3_STEDE</name>
<keyword evidence="4 8" id="KW-0694">RNA-binding</keyword>
<comment type="similarity">
    <text evidence="1 8 9">Belongs to the universal ribosomal protein uL16 family.</text>
</comment>
<reference evidence="11 12" key="1">
    <citation type="submission" date="2015-06" db="EMBL/GenBank/DDBJ databases">
        <title>A Comprehensive Approach to Explore the Metabolic and Phylogenetic Diversity of Bacterial Steroid Degradation in the Environment: Testosterone as an Example.</title>
        <authorList>
            <person name="Yang F.-C."/>
            <person name="Chen Y.-L."/>
            <person name="Yu C.-P."/>
            <person name="Tang S.-L."/>
            <person name="Wang P.-H."/>
            <person name="Ismail W."/>
            <person name="Wang C.-H."/>
            <person name="Yang C.-Y."/>
            <person name="Chiang Y.-R."/>
        </authorList>
    </citation>
    <scope>NUCLEOTIDE SEQUENCE [LARGE SCALE GENOMIC DNA]</scope>
    <source>
        <strain evidence="11 12">DSM 18526</strain>
    </source>
</reference>
<evidence type="ECO:0000256" key="1">
    <source>
        <dbReference type="ARBA" id="ARBA00008931"/>
    </source>
</evidence>
<dbReference type="InterPro" id="IPR000114">
    <property type="entry name" value="Ribosomal_uL16_bact-type"/>
</dbReference>
<evidence type="ECO:0000256" key="7">
    <source>
        <dbReference type="ARBA" id="ARBA00035198"/>
    </source>
</evidence>
<dbReference type="KEGG" id="sdf:ACG33_05290"/>
<dbReference type="STRING" id="465721.ACG33_05290"/>
<protein>
    <recommendedName>
        <fullName evidence="7 8">Large ribosomal subunit protein uL16</fullName>
    </recommendedName>
</protein>
<dbReference type="CDD" id="cd01433">
    <property type="entry name" value="Ribosomal_L16_L10e"/>
    <property type="match status" value="1"/>
</dbReference>
<gene>
    <name evidence="8" type="primary">rplP</name>
    <name evidence="11" type="ORF">ACG33_05290</name>
</gene>
<proteinExistence type="inferred from homology"/>
<evidence type="ECO:0000256" key="8">
    <source>
        <dbReference type="HAMAP-Rule" id="MF_01342"/>
    </source>
</evidence>
<dbReference type="InterPro" id="IPR020798">
    <property type="entry name" value="Ribosomal_uL16_CS"/>
</dbReference>
<dbReference type="NCBIfam" id="TIGR01164">
    <property type="entry name" value="rplP_bact"/>
    <property type="match status" value="1"/>
</dbReference>
<dbReference type="PATRIC" id="fig|465721.4.peg.1124"/>
<dbReference type="InterPro" id="IPR036920">
    <property type="entry name" value="Ribosomal_uL16_sf"/>
</dbReference>
<evidence type="ECO:0000256" key="4">
    <source>
        <dbReference type="ARBA" id="ARBA00022884"/>
    </source>
</evidence>
<dbReference type="PROSITE" id="PS00586">
    <property type="entry name" value="RIBOSOMAL_L16_1"/>
    <property type="match status" value="1"/>
</dbReference>
<dbReference type="PANTHER" id="PTHR12220:SF13">
    <property type="entry name" value="LARGE RIBOSOMAL SUBUNIT PROTEIN UL16M"/>
    <property type="match status" value="1"/>
</dbReference>
<evidence type="ECO:0000256" key="5">
    <source>
        <dbReference type="ARBA" id="ARBA00022980"/>
    </source>
</evidence>
<keyword evidence="2 8" id="KW-0820">tRNA-binding</keyword>
<dbReference type="AlphaFoldDB" id="A0A127FAE3"/>
<dbReference type="HAMAP" id="MF_01342">
    <property type="entry name" value="Ribosomal_uL16"/>
    <property type="match status" value="1"/>
</dbReference>
<keyword evidence="3 8" id="KW-0699">rRNA-binding</keyword>
<dbReference type="FunFam" id="3.90.1170.10:FF:000001">
    <property type="entry name" value="50S ribosomal protein L16"/>
    <property type="match status" value="1"/>
</dbReference>
<dbReference type="GO" id="GO:0022625">
    <property type="term" value="C:cytosolic large ribosomal subunit"/>
    <property type="evidence" value="ECO:0007669"/>
    <property type="project" value="TreeGrafter"/>
</dbReference>
<evidence type="ECO:0000256" key="10">
    <source>
        <dbReference type="RuleBase" id="RU004414"/>
    </source>
</evidence>
<dbReference type="GO" id="GO:0006412">
    <property type="term" value="P:translation"/>
    <property type="evidence" value="ECO:0007669"/>
    <property type="project" value="UniProtKB-UniRule"/>
</dbReference>
<dbReference type="SUPFAM" id="SSF54686">
    <property type="entry name" value="Ribosomal protein L16p/L10e"/>
    <property type="match status" value="1"/>
</dbReference>
<sequence>MMQPKRTKFRKQFKGRNAGLAQSGNTVAFGEYGLKATSRARMTARELEAARRAMTRYVKRGGQVWIRVFPDVPITSKPLEVRMGSGKGNVEYYVAKIKPGKVLFEMEGVTESIAREAFRLAASKLSVDTQFVARQVR</sequence>
<keyword evidence="12" id="KW-1185">Reference proteome</keyword>
<dbReference type="PANTHER" id="PTHR12220">
    <property type="entry name" value="50S/60S RIBOSOMAL PROTEIN L16"/>
    <property type="match status" value="1"/>
</dbReference>
<evidence type="ECO:0000313" key="11">
    <source>
        <dbReference type="EMBL" id="AMN46519.1"/>
    </source>
</evidence>
<dbReference type="GO" id="GO:0003735">
    <property type="term" value="F:structural constituent of ribosome"/>
    <property type="evidence" value="ECO:0007669"/>
    <property type="project" value="InterPro"/>
</dbReference>
<evidence type="ECO:0000313" key="12">
    <source>
        <dbReference type="Proteomes" id="UP000070250"/>
    </source>
</evidence>
<comment type="subunit">
    <text evidence="8 10">Part of the 50S ribosomal subunit.</text>
</comment>
<dbReference type="GO" id="GO:0000049">
    <property type="term" value="F:tRNA binding"/>
    <property type="evidence" value="ECO:0007669"/>
    <property type="project" value="UniProtKB-KW"/>
</dbReference>
<comment type="function">
    <text evidence="8 10">Binds 23S rRNA and is also seen to make contacts with the A and possibly P site tRNAs.</text>
</comment>
<dbReference type="InterPro" id="IPR016180">
    <property type="entry name" value="Ribosomal_uL16_dom"/>
</dbReference>
<accession>A0A127FAE3</accession>
<dbReference type="EMBL" id="CP011971">
    <property type="protein sequence ID" value="AMN46519.1"/>
    <property type="molecule type" value="Genomic_DNA"/>
</dbReference>
<evidence type="ECO:0000256" key="2">
    <source>
        <dbReference type="ARBA" id="ARBA00022555"/>
    </source>
</evidence>
<dbReference type="Pfam" id="PF00252">
    <property type="entry name" value="Ribosomal_L16"/>
    <property type="match status" value="1"/>
</dbReference>
<dbReference type="InterPro" id="IPR047873">
    <property type="entry name" value="Ribosomal_uL16"/>
</dbReference>
<dbReference type="Proteomes" id="UP000070250">
    <property type="component" value="Chromosome"/>
</dbReference>
<evidence type="ECO:0000256" key="3">
    <source>
        <dbReference type="ARBA" id="ARBA00022730"/>
    </source>
</evidence>
<dbReference type="RefSeq" id="WP_066919319.1">
    <property type="nucleotide sequence ID" value="NZ_CP011971.1"/>
</dbReference>
<dbReference type="GO" id="GO:0019843">
    <property type="term" value="F:rRNA binding"/>
    <property type="evidence" value="ECO:0007669"/>
    <property type="project" value="UniProtKB-UniRule"/>
</dbReference>
<dbReference type="Gene3D" id="3.90.1170.10">
    <property type="entry name" value="Ribosomal protein L10e/L16"/>
    <property type="match status" value="1"/>
</dbReference>